<proteinExistence type="predicted"/>
<feature type="signal peptide" evidence="2">
    <location>
        <begin position="1"/>
        <end position="17"/>
    </location>
</feature>
<sequence>MSRPLWRLACLPTAAWACVLAAGLAGCQNRGPVETMVDTIHQIDGGPLATLRPPPPGLGKPFPDIARTPTYVPRFPSPEARVALTQKLIAERNYAHELVAASGPLPTQPKKQDNAPPADQNAHEETVDSEPTMTNAATAAAFSAPERVNGKAMPPLAQPVPPVVRYQPLTLATALPREIPQIGAPPPLPQSLPEFTVPAIVTPVRPDFDTANPHGLLVRFISETDQLNGEQAKTFSALVGTWQADNPMADPRTPAGQRGERQRGCRLVVTGYGATMEADTSLRPEQQEREMTLGLLRARLIGNKLVDMGVPASEVLLAAQAIGDGARVWCNPAMGAEMPSPALKARPEVPGMKQLPERASPQAQP</sequence>
<evidence type="ECO:0008006" key="5">
    <source>
        <dbReference type="Google" id="ProtNLM"/>
    </source>
</evidence>
<dbReference type="PROSITE" id="PS51257">
    <property type="entry name" value="PROKAR_LIPOPROTEIN"/>
    <property type="match status" value="1"/>
</dbReference>
<keyword evidence="2" id="KW-0732">Signal</keyword>
<feature type="chain" id="PRO_5021209348" description="Lipoprotein" evidence="2">
    <location>
        <begin position="18"/>
        <end position="365"/>
    </location>
</feature>
<reference evidence="3 4" key="1">
    <citation type="submission" date="2019-03" db="EMBL/GenBank/DDBJ databases">
        <title>The complete genome sequence of Swingsia_sp. F3b2 LMG30590(T).</title>
        <authorList>
            <person name="Chua K.-O."/>
            <person name="Chan K.-G."/>
            <person name="See-Too W.-S."/>
        </authorList>
    </citation>
    <scope>NUCLEOTIDE SEQUENCE [LARGE SCALE GENOMIC DNA]</scope>
    <source>
        <strain evidence="3 4">F3b2</strain>
    </source>
</reference>
<evidence type="ECO:0000256" key="2">
    <source>
        <dbReference type="SAM" id="SignalP"/>
    </source>
</evidence>
<feature type="region of interest" description="Disordered" evidence="1">
    <location>
        <begin position="102"/>
        <end position="132"/>
    </location>
</feature>
<accession>A0A4Y6UAB7</accession>
<feature type="region of interest" description="Disordered" evidence="1">
    <location>
        <begin position="339"/>
        <end position="365"/>
    </location>
</feature>
<gene>
    <name evidence="3" type="ORF">E3E12_03405</name>
</gene>
<evidence type="ECO:0000313" key="4">
    <source>
        <dbReference type="Proteomes" id="UP000318709"/>
    </source>
</evidence>
<dbReference type="Proteomes" id="UP000318709">
    <property type="component" value="Chromosome"/>
</dbReference>
<dbReference type="AlphaFoldDB" id="A0A4Y6UAB7"/>
<keyword evidence="4" id="KW-1185">Reference proteome</keyword>
<dbReference type="OrthoDB" id="7282444at2"/>
<dbReference type="RefSeq" id="WP_141443067.1">
    <property type="nucleotide sequence ID" value="NZ_CP038231.1"/>
</dbReference>
<evidence type="ECO:0000313" key="3">
    <source>
        <dbReference type="EMBL" id="QDH13406.1"/>
    </source>
</evidence>
<evidence type="ECO:0000256" key="1">
    <source>
        <dbReference type="SAM" id="MobiDB-lite"/>
    </source>
</evidence>
<name>A0A4Y6UAB7_9PROT</name>
<dbReference type="KEGG" id="swf:E3E12_03405"/>
<dbReference type="EMBL" id="CP038231">
    <property type="protein sequence ID" value="QDH13406.1"/>
    <property type="molecule type" value="Genomic_DNA"/>
</dbReference>
<protein>
    <recommendedName>
        <fullName evidence="5">Lipoprotein</fullName>
    </recommendedName>
</protein>
<organism evidence="3 4">
    <name type="scientific">Formicincola oecophyllae</name>
    <dbReference type="NCBI Taxonomy" id="2558361"/>
    <lineage>
        <taxon>Bacteria</taxon>
        <taxon>Pseudomonadati</taxon>
        <taxon>Pseudomonadota</taxon>
        <taxon>Alphaproteobacteria</taxon>
        <taxon>Acetobacterales</taxon>
        <taxon>Acetobacteraceae</taxon>
        <taxon>Formicincola</taxon>
    </lineage>
</organism>